<accession>A0A834YXW1</accession>
<reference evidence="7 8" key="1">
    <citation type="submission" date="2020-04" db="EMBL/GenBank/DDBJ databases">
        <title>Plant Genome Project.</title>
        <authorList>
            <person name="Zhang R.-G."/>
        </authorList>
    </citation>
    <scope>NUCLEOTIDE SEQUENCE [LARGE SCALE GENOMIC DNA]</scope>
    <source>
        <strain evidence="7">YNK0</strain>
        <tissue evidence="7">Leaf</tissue>
    </source>
</reference>
<evidence type="ECO:0000256" key="5">
    <source>
        <dbReference type="ARBA" id="ARBA00023295"/>
    </source>
</evidence>
<dbReference type="Pfam" id="PF02837">
    <property type="entry name" value="Glyco_hydro_2_N"/>
    <property type="match status" value="1"/>
</dbReference>
<dbReference type="GO" id="GO:0009341">
    <property type="term" value="C:beta-galactosidase complex"/>
    <property type="evidence" value="ECO:0007669"/>
    <property type="project" value="TreeGrafter"/>
</dbReference>
<dbReference type="PANTHER" id="PTHR46323">
    <property type="entry name" value="BETA-GALACTOSIDASE"/>
    <property type="match status" value="1"/>
</dbReference>
<dbReference type="InterPro" id="IPR036397">
    <property type="entry name" value="RNaseH_sf"/>
</dbReference>
<gene>
    <name evidence="7" type="ORF">HHK36_019635</name>
</gene>
<evidence type="ECO:0000256" key="2">
    <source>
        <dbReference type="ARBA" id="ARBA00007401"/>
    </source>
</evidence>
<dbReference type="PANTHER" id="PTHR46323:SF2">
    <property type="entry name" value="BETA-GALACTOSIDASE"/>
    <property type="match status" value="1"/>
</dbReference>
<keyword evidence="8" id="KW-1185">Reference proteome</keyword>
<dbReference type="InterPro" id="IPR006104">
    <property type="entry name" value="Glyco_hydro_2_N"/>
</dbReference>
<comment type="similarity">
    <text evidence="2">Belongs to the glycosyl hydrolase 2 family.</text>
</comment>
<evidence type="ECO:0000256" key="1">
    <source>
        <dbReference type="ARBA" id="ARBA00001412"/>
    </source>
</evidence>
<dbReference type="InterPro" id="IPR050347">
    <property type="entry name" value="Bact_Beta-galactosidase"/>
</dbReference>
<feature type="domain" description="Glycosyl hydrolases family 2 sugar binding" evidence="6">
    <location>
        <begin position="241"/>
        <end position="328"/>
    </location>
</feature>
<evidence type="ECO:0000259" key="6">
    <source>
        <dbReference type="Pfam" id="PF02837"/>
    </source>
</evidence>
<dbReference type="GO" id="GO:0005990">
    <property type="term" value="P:lactose catabolic process"/>
    <property type="evidence" value="ECO:0007669"/>
    <property type="project" value="TreeGrafter"/>
</dbReference>
<protein>
    <recommendedName>
        <fullName evidence="3">beta-galactosidase</fullName>
        <ecNumber evidence="3">3.2.1.23</ecNumber>
    </recommendedName>
</protein>
<keyword evidence="5" id="KW-0326">Glycosidase</keyword>
<evidence type="ECO:0000313" key="7">
    <source>
        <dbReference type="EMBL" id="KAF8395685.1"/>
    </source>
</evidence>
<evidence type="ECO:0000256" key="4">
    <source>
        <dbReference type="ARBA" id="ARBA00022801"/>
    </source>
</evidence>
<dbReference type="EC" id="3.2.1.23" evidence="3"/>
<dbReference type="GO" id="GO:0004565">
    <property type="term" value="F:beta-galactosidase activity"/>
    <property type="evidence" value="ECO:0007669"/>
    <property type="project" value="UniProtKB-EC"/>
</dbReference>
<evidence type="ECO:0000256" key="3">
    <source>
        <dbReference type="ARBA" id="ARBA00012756"/>
    </source>
</evidence>
<dbReference type="InterPro" id="IPR008979">
    <property type="entry name" value="Galactose-bd-like_sf"/>
</dbReference>
<dbReference type="AlphaFoldDB" id="A0A834YXW1"/>
<name>A0A834YXW1_TETSI</name>
<dbReference type="Proteomes" id="UP000655225">
    <property type="component" value="Unassembled WGS sequence"/>
</dbReference>
<dbReference type="SUPFAM" id="SSF49785">
    <property type="entry name" value="Galactose-binding domain-like"/>
    <property type="match status" value="1"/>
</dbReference>
<dbReference type="Gene3D" id="3.30.420.10">
    <property type="entry name" value="Ribonuclease H-like superfamily/Ribonuclease H"/>
    <property type="match status" value="1"/>
</dbReference>
<sequence length="596" mass="66880">MSVDACCPDRCKLQPFASNSDLLCSRNLSCNLGNSAPNRIFYVPEILAATVVIHPQADVACCIHALAGLLVNTYNWTLLLCLLKFFNGIFETFAPAIWIYAFVEPSCGYTKASNHEDGGGRAEKMHATLRLAGFPALRGKLEDGFASSHFERCTIVGFCGFNGGVKDHGSRVWEDPSFIKWRKRDAHVTLHCHDTVEGSLKFWYERNKVDFLVSSSAVWNDDAVHGALDSAGFWVKGLPFVKSLSGYWKFFLAPSPSSVPMKFYDCAFEDSMWETLPVPSNWQMHGFDRPIYTNVTYPFPFDPPYVTTDNPTGCYRTCFYIPTEWTAALVGIRALEAVVLKIFSICSWLLDVDEDEYGDPGHNSTKCRKNSSREGKHFLIGEGEDVEEDDLDDGAECDVEEDDLDDGAECDAYEDDNEGAIIHGDFGEALVLRKSDNPKQWDQTLSQAEFAFNRSKNRTTQYSPFEIVYGQNPNGVLNLAPIPNLGKISGKAEDLGEHIKSIHEQVRQQIEAILTKDRFPVREYNKLSEMKIGPCEVIAKINVKHLSPYLGDTSGDELKGNSRLSFLTHGETDAALIATDFLVKRDRMRRPRMRRT</sequence>
<keyword evidence="4" id="KW-0378">Hydrolase</keyword>
<proteinExistence type="inferred from homology"/>
<dbReference type="GO" id="GO:0003676">
    <property type="term" value="F:nucleic acid binding"/>
    <property type="evidence" value="ECO:0007669"/>
    <property type="project" value="InterPro"/>
</dbReference>
<organism evidence="7 8">
    <name type="scientific">Tetracentron sinense</name>
    <name type="common">Spur-leaf</name>
    <dbReference type="NCBI Taxonomy" id="13715"/>
    <lineage>
        <taxon>Eukaryota</taxon>
        <taxon>Viridiplantae</taxon>
        <taxon>Streptophyta</taxon>
        <taxon>Embryophyta</taxon>
        <taxon>Tracheophyta</taxon>
        <taxon>Spermatophyta</taxon>
        <taxon>Magnoliopsida</taxon>
        <taxon>Trochodendrales</taxon>
        <taxon>Trochodendraceae</taxon>
        <taxon>Tetracentron</taxon>
    </lineage>
</organism>
<comment type="caution">
    <text evidence="7">The sequence shown here is derived from an EMBL/GenBank/DDBJ whole genome shotgun (WGS) entry which is preliminary data.</text>
</comment>
<evidence type="ECO:0000313" key="8">
    <source>
        <dbReference type="Proteomes" id="UP000655225"/>
    </source>
</evidence>
<dbReference type="Gene3D" id="2.60.120.260">
    <property type="entry name" value="Galactose-binding domain-like"/>
    <property type="match status" value="1"/>
</dbReference>
<dbReference type="OrthoDB" id="408320at2759"/>
<dbReference type="EMBL" id="JABCRI010000013">
    <property type="protein sequence ID" value="KAF8395685.1"/>
    <property type="molecule type" value="Genomic_DNA"/>
</dbReference>
<comment type="catalytic activity">
    <reaction evidence="1">
        <text>Hydrolysis of terminal non-reducing beta-D-galactose residues in beta-D-galactosides.</text>
        <dbReference type="EC" id="3.2.1.23"/>
    </reaction>
</comment>